<proteinExistence type="predicted"/>
<sequence>MDIRIIDICLPDYFPGSSAPYLAIDLTHGMTRSEVEGAILRAVDDEAFAPEGFTEADYGKLRRLLNARLTKYLLSYSRNMPTDEERGTEEPVYAYIAVLP</sequence>
<evidence type="ECO:0000313" key="4">
    <source>
        <dbReference type="Proteomes" id="UP000175707"/>
    </source>
</evidence>
<name>A0A1E7YNU1_9PROT</name>
<protein>
    <submittedName>
        <fullName evidence="1">Uncharacterized protein</fullName>
    </submittedName>
</protein>
<dbReference type="EMBL" id="LZYE01000144">
    <property type="protein sequence ID" value="OFC36617.1"/>
    <property type="molecule type" value="Genomic_DNA"/>
</dbReference>
<accession>A0A1E7YNU1</accession>
<dbReference type="EMBL" id="LZYH01000249">
    <property type="protein sequence ID" value="OFC62420.1"/>
    <property type="molecule type" value="Genomic_DNA"/>
</dbReference>
<dbReference type="Proteomes" id="UP000175707">
    <property type="component" value="Unassembled WGS sequence"/>
</dbReference>
<dbReference type="AlphaFoldDB" id="A0A1E7YNU1"/>
<evidence type="ECO:0000313" key="1">
    <source>
        <dbReference type="EMBL" id="OFC36617.1"/>
    </source>
</evidence>
<comment type="caution">
    <text evidence="1">The sequence shown here is derived from an EMBL/GenBank/DDBJ whole genome shotgun (WGS) entry which is preliminary data.</text>
</comment>
<reference evidence="3 4" key="1">
    <citation type="submission" date="2016-06" db="EMBL/GenBank/DDBJ databases">
        <title>Gene turnover analysis identifies the evolutionary adaptation of the extremophile Acidithiobacillus caldus.</title>
        <authorList>
            <person name="Zhang X."/>
        </authorList>
    </citation>
    <scope>NUCLEOTIDE SEQUENCE [LARGE SCALE GENOMIC DNA]</scope>
    <source>
        <strain evidence="1 3">DX</strain>
        <strain evidence="2 4">S1</strain>
    </source>
</reference>
<organism evidence="1 3">
    <name type="scientific">Acidithiobacillus caldus</name>
    <dbReference type="NCBI Taxonomy" id="33059"/>
    <lineage>
        <taxon>Bacteria</taxon>
        <taxon>Pseudomonadati</taxon>
        <taxon>Pseudomonadota</taxon>
        <taxon>Acidithiobacillia</taxon>
        <taxon>Acidithiobacillales</taxon>
        <taxon>Acidithiobacillaceae</taxon>
        <taxon>Acidithiobacillus</taxon>
    </lineage>
</organism>
<evidence type="ECO:0000313" key="2">
    <source>
        <dbReference type="EMBL" id="OFC62420.1"/>
    </source>
</evidence>
<dbReference type="RefSeq" id="WP_070113824.1">
    <property type="nucleotide sequence ID" value="NZ_LZYE01000144.1"/>
</dbReference>
<evidence type="ECO:0000313" key="3">
    <source>
        <dbReference type="Proteomes" id="UP000175616"/>
    </source>
</evidence>
<gene>
    <name evidence="1" type="ORF">BAE27_05990</name>
    <name evidence="2" type="ORF">BAE30_02030</name>
</gene>
<dbReference type="Proteomes" id="UP000175616">
    <property type="component" value="Unassembled WGS sequence"/>
</dbReference>